<evidence type="ECO:0000256" key="2">
    <source>
        <dbReference type="ARBA" id="ARBA00023157"/>
    </source>
</evidence>
<dbReference type="InterPro" id="IPR022409">
    <property type="entry name" value="PKD/Chitinase_dom"/>
</dbReference>
<evidence type="ECO:0000256" key="1">
    <source>
        <dbReference type="ARBA" id="ARBA00022729"/>
    </source>
</evidence>
<evidence type="ECO:0000313" key="5">
    <source>
        <dbReference type="Proteomes" id="UP001230496"/>
    </source>
</evidence>
<keyword evidence="2" id="KW-1015">Disulfide bond</keyword>
<dbReference type="Gene3D" id="2.60.40.10">
    <property type="entry name" value="Immunoglobulins"/>
    <property type="match status" value="2"/>
</dbReference>
<sequence length="419" mass="45868">MIKYIPYLSFIVLLFSSCKPEEESLPQINANFSASDLTILEGKAVTFTDLSTNNPSAWEWDFGSENINTSTDQNPTVIFETSGVYDIKLVASNESVSDTEIKSSFITVVESLNAKFDLNDSIINQGNQIQFTDLSTGSSSNLEWTFEGGNPASSTESNPTVSYDSYGVYKVSLKVSSEFQPEGRTATKTVVVLPTNGLIAYYPFSGNAEDESDNQFNGSINGASATSDRYQQANQAFSFDGLNDYIETSNQIDENLSQGTSFSAWINISEVGSTVRIISNYNGTGIEGNCLERIGFVFGVSEDQELTIFYATNGNDYDGRKTASGKIVANQWYHVVGTWDGTFNPSGFKLYIDGVRNDQKDFEQGIVNCGGFQESENPFHIGIGHCSTGPCAPFNGAIDEVRIYNRVLNAQEILILTKN</sequence>
<dbReference type="Proteomes" id="UP001230496">
    <property type="component" value="Chromosome"/>
</dbReference>
<dbReference type="Gene3D" id="2.60.120.200">
    <property type="match status" value="1"/>
</dbReference>
<dbReference type="RefSeq" id="WP_308349801.1">
    <property type="nucleotide sequence ID" value="NZ_CP129971.1"/>
</dbReference>
<dbReference type="Pfam" id="PF13385">
    <property type="entry name" value="Laminin_G_3"/>
    <property type="match status" value="1"/>
</dbReference>
<keyword evidence="5" id="KW-1185">Reference proteome</keyword>
<dbReference type="InterPro" id="IPR013320">
    <property type="entry name" value="ConA-like_dom_sf"/>
</dbReference>
<gene>
    <name evidence="4" type="ORF">QYS49_32060</name>
</gene>
<dbReference type="PROSITE" id="PS50093">
    <property type="entry name" value="PKD"/>
    <property type="match status" value="2"/>
</dbReference>
<dbReference type="SUPFAM" id="SSF49899">
    <property type="entry name" value="Concanavalin A-like lectins/glucanases"/>
    <property type="match status" value="1"/>
</dbReference>
<dbReference type="KEGG" id="msaa:QYS49_32060"/>
<name>A0AA51NBM1_9BACT</name>
<dbReference type="PROSITE" id="PS51257">
    <property type="entry name" value="PROKAR_LIPOPROTEIN"/>
    <property type="match status" value="1"/>
</dbReference>
<dbReference type="InterPro" id="IPR035986">
    <property type="entry name" value="PKD_dom_sf"/>
</dbReference>
<dbReference type="GO" id="GO:0005975">
    <property type="term" value="P:carbohydrate metabolic process"/>
    <property type="evidence" value="ECO:0007669"/>
    <property type="project" value="UniProtKB-ARBA"/>
</dbReference>
<protein>
    <submittedName>
        <fullName evidence="4">LamG-like jellyroll fold domain-containing protein</fullName>
    </submittedName>
</protein>
<dbReference type="EMBL" id="CP129971">
    <property type="protein sequence ID" value="WMN12009.1"/>
    <property type="molecule type" value="Genomic_DNA"/>
</dbReference>
<evidence type="ECO:0000313" key="4">
    <source>
        <dbReference type="EMBL" id="WMN12009.1"/>
    </source>
</evidence>
<evidence type="ECO:0000259" key="3">
    <source>
        <dbReference type="PROSITE" id="PS50093"/>
    </source>
</evidence>
<keyword evidence="1" id="KW-0732">Signal</keyword>
<proteinExistence type="predicted"/>
<accession>A0AA51NBM1</accession>
<dbReference type="CDD" id="cd00146">
    <property type="entry name" value="PKD"/>
    <property type="match status" value="2"/>
</dbReference>
<dbReference type="InterPro" id="IPR006558">
    <property type="entry name" value="LamG-like"/>
</dbReference>
<dbReference type="SMART" id="SM00089">
    <property type="entry name" value="PKD"/>
    <property type="match status" value="2"/>
</dbReference>
<feature type="domain" description="PKD" evidence="3">
    <location>
        <begin position="28"/>
        <end position="93"/>
    </location>
</feature>
<dbReference type="GO" id="GO:0004553">
    <property type="term" value="F:hydrolase activity, hydrolyzing O-glycosyl compounds"/>
    <property type="evidence" value="ECO:0007669"/>
    <property type="project" value="UniProtKB-ARBA"/>
</dbReference>
<dbReference type="Pfam" id="PF18911">
    <property type="entry name" value="PKD_4"/>
    <property type="match status" value="2"/>
</dbReference>
<organism evidence="4 5">
    <name type="scientific">Marivirga salinarum</name>
    <dbReference type="NCBI Taxonomy" id="3059078"/>
    <lineage>
        <taxon>Bacteria</taxon>
        <taxon>Pseudomonadati</taxon>
        <taxon>Bacteroidota</taxon>
        <taxon>Cytophagia</taxon>
        <taxon>Cytophagales</taxon>
        <taxon>Marivirgaceae</taxon>
        <taxon>Marivirga</taxon>
    </lineage>
</organism>
<dbReference type="InterPro" id="IPR000601">
    <property type="entry name" value="PKD_dom"/>
</dbReference>
<reference evidence="4 5" key="1">
    <citation type="submission" date="2023-08" db="EMBL/GenBank/DDBJ databases">
        <title>Comparative genomics and taxonomic characterization of three novel marine species of genus Marivirga.</title>
        <authorList>
            <person name="Muhammad N."/>
            <person name="Kim S.-G."/>
        </authorList>
    </citation>
    <scope>NUCLEOTIDE SEQUENCE [LARGE SCALE GENOMIC DNA]</scope>
    <source>
        <strain evidence="4 5">BDSF4-3</strain>
    </source>
</reference>
<dbReference type="AlphaFoldDB" id="A0AA51NBM1"/>
<dbReference type="SUPFAM" id="SSF49299">
    <property type="entry name" value="PKD domain"/>
    <property type="match status" value="2"/>
</dbReference>
<dbReference type="SMART" id="SM00560">
    <property type="entry name" value="LamGL"/>
    <property type="match status" value="1"/>
</dbReference>
<feature type="domain" description="PKD" evidence="3">
    <location>
        <begin position="128"/>
        <end position="177"/>
    </location>
</feature>
<dbReference type="InterPro" id="IPR013783">
    <property type="entry name" value="Ig-like_fold"/>
</dbReference>